<evidence type="ECO:0000256" key="1">
    <source>
        <dbReference type="ARBA" id="ARBA00022737"/>
    </source>
</evidence>
<sequence>MSEKAFFNAVKKGDLAEVQALLAGDPALVHARENDQATPLHFAAWKGHPEIAEVLIAAGADLQAHSTNGHWGTTPLHAAAHGNQKAVAEVLIKHGADINAKRAVGEGTPLAETRAHNATAVAKLLRAHGATE</sequence>
<proteinExistence type="predicted"/>
<dbReference type="Gene3D" id="1.25.40.20">
    <property type="entry name" value="Ankyrin repeat-containing domain"/>
    <property type="match status" value="1"/>
</dbReference>
<dbReference type="STRING" id="661478.OP10G_3092"/>
<keyword evidence="1" id="KW-0677">Repeat</keyword>
<dbReference type="OrthoDB" id="260625at2"/>
<keyword evidence="2 3" id="KW-0040">ANK repeat</keyword>
<evidence type="ECO:0000313" key="5">
    <source>
        <dbReference type="Proteomes" id="UP000027982"/>
    </source>
</evidence>
<accession>A0A068NUL4</accession>
<dbReference type="PRINTS" id="PR01415">
    <property type="entry name" value="ANKYRIN"/>
</dbReference>
<dbReference type="HOGENOM" id="CLU_000134_18_9_0"/>
<evidence type="ECO:0000256" key="3">
    <source>
        <dbReference type="PROSITE-ProRule" id="PRU00023"/>
    </source>
</evidence>
<dbReference type="AlphaFoldDB" id="A0A068NUL4"/>
<dbReference type="InterPro" id="IPR002110">
    <property type="entry name" value="Ankyrin_rpt"/>
</dbReference>
<dbReference type="Pfam" id="PF00023">
    <property type="entry name" value="Ank"/>
    <property type="match status" value="1"/>
</dbReference>
<name>A0A068NUL4_FIMGI</name>
<dbReference type="PROSITE" id="PS50088">
    <property type="entry name" value="ANK_REPEAT"/>
    <property type="match status" value="2"/>
</dbReference>
<dbReference type="SMART" id="SM00248">
    <property type="entry name" value="ANK"/>
    <property type="match status" value="2"/>
</dbReference>
<dbReference type="KEGG" id="fgi:OP10G_3092"/>
<dbReference type="PROSITE" id="PS50297">
    <property type="entry name" value="ANK_REP_REGION"/>
    <property type="match status" value="2"/>
</dbReference>
<keyword evidence="5" id="KW-1185">Reference proteome</keyword>
<evidence type="ECO:0000313" key="4">
    <source>
        <dbReference type="EMBL" id="AIE86460.1"/>
    </source>
</evidence>
<dbReference type="PANTHER" id="PTHR24171">
    <property type="entry name" value="ANKYRIN REPEAT DOMAIN-CONTAINING PROTEIN 39-RELATED"/>
    <property type="match status" value="1"/>
</dbReference>
<feature type="repeat" description="ANK" evidence="3">
    <location>
        <begin position="71"/>
        <end position="103"/>
    </location>
</feature>
<dbReference type="eggNOG" id="COG0666">
    <property type="taxonomic scope" value="Bacteria"/>
</dbReference>
<dbReference type="SUPFAM" id="SSF48403">
    <property type="entry name" value="Ankyrin repeat"/>
    <property type="match status" value="1"/>
</dbReference>
<feature type="repeat" description="ANK" evidence="3">
    <location>
        <begin position="35"/>
        <end position="67"/>
    </location>
</feature>
<dbReference type="Proteomes" id="UP000027982">
    <property type="component" value="Chromosome"/>
</dbReference>
<dbReference type="InterPro" id="IPR036770">
    <property type="entry name" value="Ankyrin_rpt-contain_sf"/>
</dbReference>
<organism evidence="4 5">
    <name type="scientific">Fimbriimonas ginsengisoli Gsoil 348</name>
    <dbReference type="NCBI Taxonomy" id="661478"/>
    <lineage>
        <taxon>Bacteria</taxon>
        <taxon>Bacillati</taxon>
        <taxon>Armatimonadota</taxon>
        <taxon>Fimbriimonadia</taxon>
        <taxon>Fimbriimonadales</taxon>
        <taxon>Fimbriimonadaceae</taxon>
        <taxon>Fimbriimonas</taxon>
    </lineage>
</organism>
<dbReference type="Pfam" id="PF13857">
    <property type="entry name" value="Ank_5"/>
    <property type="match status" value="1"/>
</dbReference>
<evidence type="ECO:0000256" key="2">
    <source>
        <dbReference type="ARBA" id="ARBA00023043"/>
    </source>
</evidence>
<dbReference type="EMBL" id="CP007139">
    <property type="protein sequence ID" value="AIE86460.1"/>
    <property type="molecule type" value="Genomic_DNA"/>
</dbReference>
<protein>
    <submittedName>
        <fullName evidence="4">Ankyrin repeat protein</fullName>
    </submittedName>
</protein>
<gene>
    <name evidence="4" type="ORF">OP10G_3092</name>
</gene>
<dbReference type="RefSeq" id="WP_025229574.1">
    <property type="nucleotide sequence ID" value="NZ_CP007139.1"/>
</dbReference>
<reference evidence="4 5" key="1">
    <citation type="journal article" date="2014" name="PLoS ONE">
        <title>The first complete genome sequence of the class fimbriimonadia in the phylum armatimonadetes.</title>
        <authorList>
            <person name="Hu Z.Y."/>
            <person name="Wang Y.Z."/>
            <person name="Im W.T."/>
            <person name="Wang S.Y."/>
            <person name="Zhao G.P."/>
            <person name="Zheng H.J."/>
            <person name="Quan Z.X."/>
        </authorList>
    </citation>
    <scope>NUCLEOTIDE SEQUENCE [LARGE SCALE GENOMIC DNA]</scope>
    <source>
        <strain evidence="4">Gsoil 348</strain>
    </source>
</reference>